<proteinExistence type="predicted"/>
<sequence length="104" mass="12489">MEKRMYAVIFKAVIADLDSSYYDTASQLRSRAMDLYGCISFESYQEGDREISISYWRDKEQIVKWKSDQAHLKAQQMGREKWYRSYQVQVVKLVQQYEHNNQSD</sequence>
<dbReference type="EMBL" id="JAEPDI010000024">
    <property type="protein sequence ID" value="MCG7941249.1"/>
    <property type="molecule type" value="Genomic_DNA"/>
</dbReference>
<dbReference type="Proteomes" id="UP000886687">
    <property type="component" value="Unassembled WGS sequence"/>
</dbReference>
<dbReference type="InterPro" id="IPR011008">
    <property type="entry name" value="Dimeric_a/b-barrel"/>
</dbReference>
<evidence type="ECO:0000313" key="2">
    <source>
        <dbReference type="Proteomes" id="UP000886687"/>
    </source>
</evidence>
<keyword evidence="1" id="KW-0560">Oxidoreductase</keyword>
<dbReference type="SUPFAM" id="SSF54909">
    <property type="entry name" value="Dimeric alpha+beta barrel"/>
    <property type="match status" value="1"/>
</dbReference>
<accession>A0A9E4KA28</accession>
<protein>
    <submittedName>
        <fullName evidence="1">Antibiotic biosynthesis monooxygenase</fullName>
    </submittedName>
</protein>
<comment type="caution">
    <text evidence="1">The sequence shown here is derived from an EMBL/GenBank/DDBJ whole genome shotgun (WGS) entry which is preliminary data.</text>
</comment>
<evidence type="ECO:0000313" key="1">
    <source>
        <dbReference type="EMBL" id="MCG7941249.1"/>
    </source>
</evidence>
<reference evidence="1" key="1">
    <citation type="journal article" date="2021" name="Proc. Natl. Acad. Sci. U.S.A.">
        <title>Global biogeography of chemosynthetic symbionts reveals both localized and globally distributed symbiont groups. .</title>
        <authorList>
            <person name="Osvatic J.T."/>
            <person name="Wilkins L.G.E."/>
            <person name="Leibrecht L."/>
            <person name="Leray M."/>
            <person name="Zauner S."/>
            <person name="Polzin J."/>
            <person name="Camacho Y."/>
            <person name="Gros O."/>
            <person name="van Gils J.A."/>
            <person name="Eisen J.A."/>
            <person name="Petersen J.M."/>
            <person name="Yuen B."/>
        </authorList>
    </citation>
    <scope>NUCLEOTIDE SEQUENCE</scope>
    <source>
        <strain evidence="1">MAGL173</strain>
    </source>
</reference>
<dbReference type="AlphaFoldDB" id="A0A9E4KA28"/>
<dbReference type="Gene3D" id="3.30.70.100">
    <property type="match status" value="1"/>
</dbReference>
<gene>
    <name evidence="1" type="ORF">JAZ04_20650</name>
</gene>
<dbReference type="PANTHER" id="PTHR37811:SF2">
    <property type="entry name" value="ABM DOMAIN-CONTAINING PROTEIN"/>
    <property type="match status" value="1"/>
</dbReference>
<keyword evidence="1" id="KW-0503">Monooxygenase</keyword>
<organism evidence="1 2">
    <name type="scientific">Candidatus Thiodiazotropha lotti</name>
    <dbReference type="NCBI Taxonomy" id="2792787"/>
    <lineage>
        <taxon>Bacteria</taxon>
        <taxon>Pseudomonadati</taxon>
        <taxon>Pseudomonadota</taxon>
        <taxon>Gammaproteobacteria</taxon>
        <taxon>Chromatiales</taxon>
        <taxon>Sedimenticolaceae</taxon>
        <taxon>Candidatus Thiodiazotropha</taxon>
    </lineage>
</organism>
<dbReference type="InterPro" id="IPR052936">
    <property type="entry name" value="Jasmonate_Hydroxylase-like"/>
</dbReference>
<dbReference type="GO" id="GO:0004497">
    <property type="term" value="F:monooxygenase activity"/>
    <property type="evidence" value="ECO:0007669"/>
    <property type="project" value="UniProtKB-KW"/>
</dbReference>
<dbReference type="PANTHER" id="PTHR37811">
    <property type="entry name" value="BLL5343 PROTEIN"/>
    <property type="match status" value="1"/>
</dbReference>
<name>A0A9E4KA28_9GAMM</name>